<protein>
    <recommendedName>
        <fullName evidence="4">Zinc finger LSD1-type domain-containing protein</fullName>
    </recommendedName>
</protein>
<reference evidence="5" key="1">
    <citation type="submission" date="2021-01" db="EMBL/GenBank/DDBJ databases">
        <authorList>
            <person name="Corre E."/>
            <person name="Pelletier E."/>
            <person name="Niang G."/>
            <person name="Scheremetjew M."/>
            <person name="Finn R."/>
            <person name="Kale V."/>
            <person name="Holt S."/>
            <person name="Cochrane G."/>
            <person name="Meng A."/>
            <person name="Brown T."/>
            <person name="Cohen L."/>
        </authorList>
    </citation>
    <scope>NUCLEOTIDE SEQUENCE</scope>
    <source>
        <strain evidence="5">CCMP219</strain>
    </source>
</reference>
<evidence type="ECO:0000313" key="5">
    <source>
        <dbReference type="EMBL" id="CAD8293507.1"/>
    </source>
</evidence>
<keyword evidence="2" id="KW-0539">Nucleus</keyword>
<dbReference type="Pfam" id="PF06943">
    <property type="entry name" value="zf-LSD1"/>
    <property type="match status" value="3"/>
</dbReference>
<feature type="domain" description="Zinc finger LSD1-type" evidence="4">
    <location>
        <begin position="23"/>
        <end position="47"/>
    </location>
</feature>
<dbReference type="PANTHER" id="PTHR31747:SF3">
    <property type="entry name" value="PROTEIN LSD1"/>
    <property type="match status" value="1"/>
</dbReference>
<proteinExistence type="predicted"/>
<organism evidence="5">
    <name type="scientific">Chlamydomonas euryale</name>
    <dbReference type="NCBI Taxonomy" id="1486919"/>
    <lineage>
        <taxon>Eukaryota</taxon>
        <taxon>Viridiplantae</taxon>
        <taxon>Chlorophyta</taxon>
        <taxon>core chlorophytes</taxon>
        <taxon>Chlorophyceae</taxon>
        <taxon>CS clade</taxon>
        <taxon>Chlamydomonadales</taxon>
        <taxon>Chlamydomonadaceae</taxon>
        <taxon>Chlamydomonas</taxon>
    </lineage>
</organism>
<dbReference type="GO" id="GO:0005634">
    <property type="term" value="C:nucleus"/>
    <property type="evidence" value="ECO:0007669"/>
    <property type="project" value="UniProtKB-SubCell"/>
</dbReference>
<dbReference type="AlphaFoldDB" id="A0A7R9VEZ7"/>
<feature type="domain" description="Zinc finger LSD1-type" evidence="4">
    <location>
        <begin position="61"/>
        <end position="85"/>
    </location>
</feature>
<evidence type="ECO:0000256" key="1">
    <source>
        <dbReference type="ARBA" id="ARBA00004123"/>
    </source>
</evidence>
<name>A0A7R9VEZ7_9CHLO</name>
<feature type="region of interest" description="Disordered" evidence="3">
    <location>
        <begin position="129"/>
        <end position="155"/>
    </location>
</feature>
<dbReference type="PANTHER" id="PTHR31747">
    <property type="entry name" value="PROTEIN LSD1"/>
    <property type="match status" value="1"/>
</dbReference>
<evidence type="ECO:0000259" key="4">
    <source>
        <dbReference type="Pfam" id="PF06943"/>
    </source>
</evidence>
<dbReference type="InterPro" id="IPR036280">
    <property type="entry name" value="Multihaem_cyt_sf"/>
</dbReference>
<dbReference type="SUPFAM" id="SSF48695">
    <property type="entry name" value="Multiheme cytochromes"/>
    <property type="match status" value="1"/>
</dbReference>
<sequence length="169" mass="17711">MAMPMPYGAGPGTGPGNHSYLACGECQTLLMYPTGSPSVRCQRCQHVNRAPPVADSLQISCRGCQVLLAYPRGAESVRCSLCSSVTQVPRYSHLVCGSCNITLMYQVDASSVKCAVCHYVTPVGAPNRGAQAGHGAKPSQTVVIENPPSDPGARHSVKNIAVGVKAEKQ</sequence>
<evidence type="ECO:0000256" key="3">
    <source>
        <dbReference type="SAM" id="MobiDB-lite"/>
    </source>
</evidence>
<dbReference type="EMBL" id="HBEC01026171">
    <property type="protein sequence ID" value="CAD8293507.1"/>
    <property type="molecule type" value="Transcribed_RNA"/>
</dbReference>
<evidence type="ECO:0000256" key="2">
    <source>
        <dbReference type="ARBA" id="ARBA00023242"/>
    </source>
</evidence>
<dbReference type="InterPro" id="IPR005735">
    <property type="entry name" value="Znf_LSD1"/>
</dbReference>
<accession>A0A7R9VEZ7</accession>
<feature type="domain" description="Zinc finger LSD1-type" evidence="4">
    <location>
        <begin position="96"/>
        <end position="120"/>
    </location>
</feature>
<gene>
    <name evidence="5" type="ORF">CEUR00632_LOCUS12053</name>
</gene>
<dbReference type="InterPro" id="IPR040319">
    <property type="entry name" value="LSD1-like"/>
</dbReference>
<comment type="subcellular location">
    <subcellularLocation>
        <location evidence="1">Nucleus</location>
    </subcellularLocation>
</comment>
<dbReference type="NCBIfam" id="TIGR01053">
    <property type="entry name" value="LSD1"/>
    <property type="match status" value="3"/>
</dbReference>